<keyword evidence="2" id="KW-1185">Reference proteome</keyword>
<name>A0ACB9TUC0_HOLOL</name>
<proteinExistence type="predicted"/>
<accession>A0ACB9TUC0</accession>
<keyword evidence="1" id="KW-0067">ATP-binding</keyword>
<keyword evidence="1" id="KW-0378">Hydrolase</keyword>
<keyword evidence="1" id="KW-0347">Helicase</keyword>
<evidence type="ECO:0000313" key="2">
    <source>
        <dbReference type="Proteomes" id="UP001056778"/>
    </source>
</evidence>
<reference evidence="1" key="1">
    <citation type="submission" date="2022-04" db="EMBL/GenBank/DDBJ databases">
        <title>Chromosome-scale genome assembly of Holotrichia oblita Faldermann.</title>
        <authorList>
            <person name="Rongchong L."/>
        </authorList>
    </citation>
    <scope>NUCLEOTIDE SEQUENCE</scope>
    <source>
        <strain evidence="1">81SQS9</strain>
    </source>
</reference>
<dbReference type="EMBL" id="CM043015">
    <property type="protein sequence ID" value="KAI4470401.1"/>
    <property type="molecule type" value="Genomic_DNA"/>
</dbReference>
<evidence type="ECO:0000313" key="1">
    <source>
        <dbReference type="EMBL" id="KAI4470401.1"/>
    </source>
</evidence>
<protein>
    <submittedName>
        <fullName evidence="1">Atp-dependent rna helicase</fullName>
    </submittedName>
</protein>
<comment type="caution">
    <text evidence="1">The sequence shown here is derived from an EMBL/GenBank/DDBJ whole genome shotgun (WGS) entry which is preliminary data.</text>
</comment>
<organism evidence="1 2">
    <name type="scientific">Holotrichia oblita</name>
    <name type="common">Chafer beetle</name>
    <dbReference type="NCBI Taxonomy" id="644536"/>
    <lineage>
        <taxon>Eukaryota</taxon>
        <taxon>Metazoa</taxon>
        <taxon>Ecdysozoa</taxon>
        <taxon>Arthropoda</taxon>
        <taxon>Hexapoda</taxon>
        <taxon>Insecta</taxon>
        <taxon>Pterygota</taxon>
        <taxon>Neoptera</taxon>
        <taxon>Endopterygota</taxon>
        <taxon>Coleoptera</taxon>
        <taxon>Polyphaga</taxon>
        <taxon>Scarabaeiformia</taxon>
        <taxon>Scarabaeidae</taxon>
        <taxon>Melolonthinae</taxon>
        <taxon>Holotrichia</taxon>
    </lineage>
</organism>
<gene>
    <name evidence="1" type="ORF">MML48_1g01353</name>
</gene>
<sequence>MMLYESLHFQVSDHFEVPSSVRLNERRPSAPPISCPKRNGPKEFGRTNSYVVGQKLRESKWLTHDEMKIFCAVVENGFIVERKTDEDEIKVFGIVIWDSGFEKSKDPERISIYSLKDCKNVLKVHKYTMCEFWPVNTSIRINNHCDKSETPHPEDIIRKHIAHAEKRKLKWHNSEHFTYWCRYAQVDLARSKHVSIR</sequence>
<keyword evidence="1" id="KW-0547">Nucleotide-binding</keyword>
<dbReference type="Proteomes" id="UP001056778">
    <property type="component" value="Chromosome 1"/>
</dbReference>